<dbReference type="EMBL" id="HBEF01004766">
    <property type="protein sequence ID" value="CAD8330845.1"/>
    <property type="molecule type" value="Transcribed_RNA"/>
</dbReference>
<accession>A0A7R9WPK6</accession>
<reference evidence="1" key="1">
    <citation type="submission" date="2021-01" db="EMBL/GenBank/DDBJ databases">
        <authorList>
            <person name="Corre E."/>
            <person name="Pelletier E."/>
            <person name="Niang G."/>
            <person name="Scheremetjew M."/>
            <person name="Finn R."/>
            <person name="Kale V."/>
            <person name="Holt S."/>
            <person name="Cochrane G."/>
            <person name="Meng A."/>
            <person name="Brown T."/>
            <person name="Cohen L."/>
        </authorList>
    </citation>
    <scope>NUCLEOTIDE SEQUENCE</scope>
    <source>
        <strain evidence="1">CCMP3328</strain>
    </source>
</reference>
<name>A0A7R9WPK6_9STRA</name>
<gene>
    <name evidence="1" type="ORF">CAUS1442_LOCUS2944</name>
</gene>
<organism evidence="1">
    <name type="scientific">Craspedostauros australis</name>
    <dbReference type="NCBI Taxonomy" id="1486917"/>
    <lineage>
        <taxon>Eukaryota</taxon>
        <taxon>Sar</taxon>
        <taxon>Stramenopiles</taxon>
        <taxon>Ochrophyta</taxon>
        <taxon>Bacillariophyta</taxon>
        <taxon>Bacillariophyceae</taxon>
        <taxon>Bacillariophycidae</taxon>
        <taxon>Naviculales</taxon>
        <taxon>Naviculaceae</taxon>
        <taxon>Craspedostauros</taxon>
    </lineage>
</organism>
<proteinExistence type="predicted"/>
<sequence length="134" mass="15700">MVAQSRRAQHASQPKFFSFFAVVKTPNVASIEFPTVLDWGEQKHQRKSPQGREPGHLQEYSATQRYGMRIIQPNMKRCVHTNTHGKMRRRHTSRMESIGSWSRVDSDAQNNLNWLRLSFHQLLPSIYSYPWDTS</sequence>
<protein>
    <submittedName>
        <fullName evidence="1">Uncharacterized protein</fullName>
    </submittedName>
</protein>
<evidence type="ECO:0000313" key="1">
    <source>
        <dbReference type="EMBL" id="CAD8330845.1"/>
    </source>
</evidence>
<dbReference type="AlphaFoldDB" id="A0A7R9WPK6"/>